<feature type="domain" description="Flagellin C-terminal" evidence="6">
    <location>
        <begin position="400"/>
        <end position="484"/>
    </location>
</feature>
<evidence type="ECO:0000256" key="3">
    <source>
        <dbReference type="ARBA" id="ARBA00023143"/>
    </source>
</evidence>
<organism evidence="7 8">
    <name type="scientific">Robbsia andropogonis</name>
    <dbReference type="NCBI Taxonomy" id="28092"/>
    <lineage>
        <taxon>Bacteria</taxon>
        <taxon>Pseudomonadati</taxon>
        <taxon>Pseudomonadota</taxon>
        <taxon>Betaproteobacteria</taxon>
        <taxon>Burkholderiales</taxon>
        <taxon>Burkholderiaceae</taxon>
        <taxon>Robbsia</taxon>
    </lineage>
</organism>
<evidence type="ECO:0000259" key="5">
    <source>
        <dbReference type="Pfam" id="PF00669"/>
    </source>
</evidence>
<dbReference type="GO" id="GO:0009288">
    <property type="term" value="C:bacterial-type flagellum"/>
    <property type="evidence" value="ECO:0007669"/>
    <property type="project" value="UniProtKB-SubCell"/>
</dbReference>
<dbReference type="InterPro" id="IPR001492">
    <property type="entry name" value="Flagellin"/>
</dbReference>
<accession>A0A0F5K270</accession>
<dbReference type="Gene3D" id="2.170.280.10">
    <property type="entry name" value="f41 fragment of flagellin, middle domain"/>
    <property type="match status" value="1"/>
</dbReference>
<dbReference type="Proteomes" id="UP000033618">
    <property type="component" value="Unassembled WGS sequence"/>
</dbReference>
<dbReference type="InterPro" id="IPR042187">
    <property type="entry name" value="Flagellin_C_sub2"/>
</dbReference>
<dbReference type="STRING" id="28092.WM40_06890"/>
<sequence>MPQIISSNSASLVAQNNLNKASSTYSHAINQLSSGKKVASAADNSAALAISGRMQSQINGSTQAIANSNDGIALAQTADSALSQITSNLQQVRTLAVQSANSTYSASDRASLNQQAQQLLTQVNTVATQTQYNGQTLLDGSFGTAVFQTGANAGQTSTVNLSQGVKTSQIGQTAAATNNITGQGLAGKTLTVQVGAGRTYEVGSAIAGDSAGQDANSAYAAVTAINSANISGLTATATNTQMFKLNGEAGGALKGSAGDSVNLTVNGVKVFGDQGYTFGTANDNRLSAGDLVSQINSVSGQTGVSASLNKDGTLQMTATDGRNITVSQTGGKDIINEHSGSGRHLGEALQGTISLSAASEIQLGGTGAQAIDGGAPRIGLGSNTLAKLDLSTADSAVKALQSLDSALSTVSTLQGNVGAIQNRFDSTISNLNSVTQNVTSAQSTITDADYSSVASALSTADVLQQAGVSMVSKANQIPQEILKLVTG</sequence>
<evidence type="ECO:0000313" key="7">
    <source>
        <dbReference type="EMBL" id="KKB64216.1"/>
    </source>
</evidence>
<keyword evidence="2 4" id="KW-0964">Secreted</keyword>
<keyword evidence="8" id="KW-1185">Reference proteome</keyword>
<comment type="function">
    <text evidence="4">Flagellin is the subunit protein which polymerizes to form the filaments of bacterial flagella.</text>
</comment>
<dbReference type="PANTHER" id="PTHR42792">
    <property type="entry name" value="FLAGELLIN"/>
    <property type="match status" value="1"/>
</dbReference>
<dbReference type="AlphaFoldDB" id="A0A0F5K270"/>
<dbReference type="Pfam" id="PF07196">
    <property type="entry name" value="Flagellin_IN"/>
    <property type="match status" value="1"/>
</dbReference>
<dbReference type="GO" id="GO:0005576">
    <property type="term" value="C:extracellular region"/>
    <property type="evidence" value="ECO:0007669"/>
    <property type="project" value="UniProtKB-SubCell"/>
</dbReference>
<evidence type="ECO:0000256" key="2">
    <source>
        <dbReference type="ARBA" id="ARBA00022525"/>
    </source>
</evidence>
<dbReference type="PATRIC" id="fig|28092.6.peg.1626"/>
<protein>
    <recommendedName>
        <fullName evidence="4">Flagellin</fullName>
    </recommendedName>
</protein>
<dbReference type="Gene3D" id="6.10.10.10">
    <property type="entry name" value="Flagellar export chaperone, C-terminal domain"/>
    <property type="match status" value="1"/>
</dbReference>
<dbReference type="PRINTS" id="PR00207">
    <property type="entry name" value="FLAGELLIN"/>
</dbReference>
<dbReference type="InterPro" id="IPR001029">
    <property type="entry name" value="Flagellin_N"/>
</dbReference>
<dbReference type="Pfam" id="PF00669">
    <property type="entry name" value="Flagellin_N"/>
    <property type="match status" value="1"/>
</dbReference>
<dbReference type="GO" id="GO:0005198">
    <property type="term" value="F:structural molecule activity"/>
    <property type="evidence" value="ECO:0007669"/>
    <property type="project" value="UniProtKB-UniRule"/>
</dbReference>
<evidence type="ECO:0000313" key="8">
    <source>
        <dbReference type="Proteomes" id="UP000033618"/>
    </source>
</evidence>
<dbReference type="InterPro" id="IPR010810">
    <property type="entry name" value="Flagellin_hook_IN_motif"/>
</dbReference>
<comment type="caution">
    <text evidence="7">The sequence shown here is derived from an EMBL/GenBank/DDBJ whole genome shotgun (WGS) entry which is preliminary data.</text>
</comment>
<comment type="similarity">
    <text evidence="1 4">Belongs to the bacterial flagellin family.</text>
</comment>
<proteinExistence type="inferred from homology"/>
<name>A0A0F5K270_9BURK</name>
<dbReference type="SUPFAM" id="SSF64518">
    <property type="entry name" value="Phase 1 flagellin"/>
    <property type="match status" value="1"/>
</dbReference>
<dbReference type="PANTHER" id="PTHR42792:SF2">
    <property type="entry name" value="FLAGELLIN"/>
    <property type="match status" value="1"/>
</dbReference>
<keyword evidence="3 4" id="KW-0975">Bacterial flagellum</keyword>
<evidence type="ECO:0000259" key="6">
    <source>
        <dbReference type="Pfam" id="PF00700"/>
    </source>
</evidence>
<comment type="subcellular location">
    <subcellularLocation>
        <location evidence="4">Secreted</location>
    </subcellularLocation>
    <subcellularLocation>
        <location evidence="4">Bacterial flagellum</location>
    </subcellularLocation>
</comment>
<dbReference type="Gene3D" id="1.20.1330.10">
    <property type="entry name" value="f41 fragment of flagellin, N-terminal domain"/>
    <property type="match status" value="1"/>
</dbReference>
<dbReference type="Gene3D" id="2.30.220.10">
    <property type="entry name" value="f41 fragment of flagellin, C-terminal domain"/>
    <property type="match status" value="1"/>
</dbReference>
<dbReference type="RefSeq" id="WP_024904079.1">
    <property type="nucleotide sequence ID" value="NZ_CADFGU010000003.1"/>
</dbReference>
<evidence type="ECO:0000256" key="4">
    <source>
        <dbReference type="RuleBase" id="RU362073"/>
    </source>
</evidence>
<evidence type="ECO:0000256" key="1">
    <source>
        <dbReference type="ARBA" id="ARBA00005709"/>
    </source>
</evidence>
<feature type="domain" description="Flagellin N-terminal" evidence="5">
    <location>
        <begin position="5"/>
        <end position="141"/>
    </location>
</feature>
<gene>
    <name evidence="7" type="ORF">WM40_06890</name>
</gene>
<dbReference type="EMBL" id="LAQU01000005">
    <property type="protein sequence ID" value="KKB64216.1"/>
    <property type="molecule type" value="Genomic_DNA"/>
</dbReference>
<dbReference type="OrthoDB" id="9796789at2"/>
<dbReference type="Pfam" id="PF00700">
    <property type="entry name" value="Flagellin_C"/>
    <property type="match status" value="1"/>
</dbReference>
<dbReference type="InterPro" id="IPR046358">
    <property type="entry name" value="Flagellin_C"/>
</dbReference>
<reference evidence="7 8" key="1">
    <citation type="submission" date="2015-03" db="EMBL/GenBank/DDBJ databases">
        <title>Draft Genome Sequence of Burkholderia andropogonis type strain ICMP2807, isolated from Sorghum bicolor.</title>
        <authorList>
            <person name="Lopes-Santos L."/>
            <person name="Castro D.B."/>
            <person name="Ottoboni L.M."/>
            <person name="Park D."/>
            <person name="Weirc B.S."/>
            <person name="Destefano S.A."/>
        </authorList>
    </citation>
    <scope>NUCLEOTIDE SEQUENCE [LARGE SCALE GENOMIC DNA]</scope>
    <source>
        <strain evidence="7 8">ICMP2807</strain>
    </source>
</reference>